<evidence type="ECO:0000313" key="5">
    <source>
        <dbReference type="EMBL" id="KDP30589.1"/>
    </source>
</evidence>
<sequence>MEGKFSFVCAIILCVTVIELAQGEYYSETIPVRKIPEKTTNLHFFFHDIVSGENATAVQIAKSNKTSKVGGALSFGTLSAIDDALRVGVEPNSEIIGRAKGLYLAASQEDEMALVSYMDLGFTTGKFNGSSFVVFSKNPIMETERELAVVGGRGQFRMARGLAKLYTRYFNLTSGDAIVEYNVTLFHY</sequence>
<evidence type="ECO:0000313" key="6">
    <source>
        <dbReference type="Proteomes" id="UP000027138"/>
    </source>
</evidence>
<organism evidence="5 6">
    <name type="scientific">Jatropha curcas</name>
    <name type="common">Barbados nut</name>
    <dbReference type="NCBI Taxonomy" id="180498"/>
    <lineage>
        <taxon>Eukaryota</taxon>
        <taxon>Viridiplantae</taxon>
        <taxon>Streptophyta</taxon>
        <taxon>Embryophyta</taxon>
        <taxon>Tracheophyta</taxon>
        <taxon>Spermatophyta</taxon>
        <taxon>Magnoliopsida</taxon>
        <taxon>eudicotyledons</taxon>
        <taxon>Gunneridae</taxon>
        <taxon>Pentapetalae</taxon>
        <taxon>rosids</taxon>
        <taxon>fabids</taxon>
        <taxon>Malpighiales</taxon>
        <taxon>Euphorbiaceae</taxon>
        <taxon>Crotonoideae</taxon>
        <taxon>Jatropheae</taxon>
        <taxon>Jatropha</taxon>
    </lineage>
</organism>
<comment type="subunit">
    <text evidence="2 4">Homodimer.</text>
</comment>
<accession>A0A067KFG5</accession>
<dbReference type="EMBL" id="KK914661">
    <property type="protein sequence ID" value="KDP30589.1"/>
    <property type="molecule type" value="Genomic_DNA"/>
</dbReference>
<dbReference type="SMR" id="A0A067KFG5"/>
<dbReference type="Pfam" id="PF03018">
    <property type="entry name" value="Dirigent"/>
    <property type="match status" value="1"/>
</dbReference>
<dbReference type="KEGG" id="jcu:105641046"/>
<evidence type="ECO:0000256" key="2">
    <source>
        <dbReference type="ARBA" id="ARBA00011738"/>
    </source>
</evidence>
<dbReference type="OrthoDB" id="1864232at2759"/>
<keyword evidence="6" id="KW-1185">Reference proteome</keyword>
<evidence type="ECO:0000256" key="3">
    <source>
        <dbReference type="ARBA" id="ARBA00022525"/>
    </source>
</evidence>
<dbReference type="InterPro" id="IPR044859">
    <property type="entry name" value="Allene_oxi_cyc_Dirigent"/>
</dbReference>
<reference evidence="5 6" key="1">
    <citation type="journal article" date="2014" name="PLoS ONE">
        <title>Global Analysis of Gene Expression Profiles in Physic Nut (Jatropha curcas L.) Seedlings Exposed to Salt Stress.</title>
        <authorList>
            <person name="Zhang L."/>
            <person name="Zhang C."/>
            <person name="Wu P."/>
            <person name="Chen Y."/>
            <person name="Li M."/>
            <person name="Jiang H."/>
            <person name="Wu G."/>
        </authorList>
    </citation>
    <scope>NUCLEOTIDE SEQUENCE [LARGE SCALE GENOMIC DNA]</scope>
    <source>
        <strain evidence="6">cv. GZQX0401</strain>
        <tissue evidence="5">Young leaves</tissue>
    </source>
</reference>
<feature type="signal peptide" evidence="4">
    <location>
        <begin position="1"/>
        <end position="23"/>
    </location>
</feature>
<proteinExistence type="inferred from homology"/>
<comment type="subcellular location">
    <subcellularLocation>
        <location evidence="4">Secreted</location>
        <location evidence="4">Extracellular space</location>
        <location evidence="4">Apoplast</location>
    </subcellularLocation>
</comment>
<comment type="similarity">
    <text evidence="1 4">Belongs to the plant dirigent protein family.</text>
</comment>
<evidence type="ECO:0000256" key="1">
    <source>
        <dbReference type="ARBA" id="ARBA00010746"/>
    </source>
</evidence>
<keyword evidence="4" id="KW-0732">Signal</keyword>
<dbReference type="GO" id="GO:0009699">
    <property type="term" value="P:phenylpropanoid biosynthetic process"/>
    <property type="evidence" value="ECO:0007669"/>
    <property type="project" value="UniProtKB-ARBA"/>
</dbReference>
<keyword evidence="4" id="KW-0052">Apoplast</keyword>
<comment type="function">
    <text evidence="4">Dirigent proteins impart stereoselectivity on the phenoxy radical-coupling reaction, yielding optically active lignans from two molecules of coniferyl alcohol in the biosynthesis of lignans, flavonolignans, and alkaloids and thus plays a central role in plant secondary metabolism.</text>
</comment>
<feature type="chain" id="PRO_5008190180" description="Dirigent protein" evidence="4">
    <location>
        <begin position="24"/>
        <end position="188"/>
    </location>
</feature>
<dbReference type="GO" id="GO:0048046">
    <property type="term" value="C:apoplast"/>
    <property type="evidence" value="ECO:0007669"/>
    <property type="project" value="UniProtKB-SubCell"/>
</dbReference>
<dbReference type="Gene3D" id="2.40.480.10">
    <property type="entry name" value="Allene oxide cyclase-like"/>
    <property type="match status" value="1"/>
</dbReference>
<dbReference type="STRING" id="180498.A0A067KFG5"/>
<dbReference type="Proteomes" id="UP000027138">
    <property type="component" value="Unassembled WGS sequence"/>
</dbReference>
<keyword evidence="3 4" id="KW-0964">Secreted</keyword>
<dbReference type="AlphaFoldDB" id="A0A067KFG5"/>
<evidence type="ECO:0000256" key="4">
    <source>
        <dbReference type="RuleBase" id="RU363099"/>
    </source>
</evidence>
<dbReference type="PANTHER" id="PTHR21495">
    <property type="entry name" value="NUCLEOPORIN-RELATED"/>
    <property type="match status" value="1"/>
</dbReference>
<dbReference type="InterPro" id="IPR004265">
    <property type="entry name" value="Dirigent"/>
</dbReference>
<name>A0A067KFG5_JATCU</name>
<gene>
    <name evidence="5" type="ORF">JCGZ_16242</name>
</gene>
<protein>
    <recommendedName>
        <fullName evidence="4">Dirigent protein</fullName>
    </recommendedName>
</protein>